<evidence type="ECO:0000256" key="3">
    <source>
        <dbReference type="PROSITE-ProRule" id="PRU00221"/>
    </source>
</evidence>
<evidence type="ECO:0000256" key="2">
    <source>
        <dbReference type="ARBA" id="ARBA00022737"/>
    </source>
</evidence>
<reference evidence="4" key="1">
    <citation type="submission" date="2015-07" db="EMBL/GenBank/DDBJ databases">
        <title>Adaptation to a free-living lifestyle via gene acquisitions in the diplomonad Trepomonas sp. PC1.</title>
        <authorList>
            <person name="Xu F."/>
            <person name="Jerlstrom-Hultqvist J."/>
            <person name="Kolisko M."/>
            <person name="Simpson A.G.B."/>
            <person name="Roger A.J."/>
            <person name="Svard S.G."/>
            <person name="Andersson J.O."/>
        </authorList>
    </citation>
    <scope>NUCLEOTIDE SEQUENCE</scope>
    <source>
        <strain evidence="4">PC1</strain>
    </source>
</reference>
<evidence type="ECO:0000313" key="4">
    <source>
        <dbReference type="EMBL" id="JAP95710.1"/>
    </source>
</evidence>
<dbReference type="InterPro" id="IPR050505">
    <property type="entry name" value="WDR55/POC1"/>
</dbReference>
<dbReference type="EMBL" id="GDID01000896">
    <property type="protein sequence ID" value="JAP95710.1"/>
    <property type="molecule type" value="Transcribed_RNA"/>
</dbReference>
<feature type="repeat" description="WD" evidence="3">
    <location>
        <begin position="133"/>
        <end position="174"/>
    </location>
</feature>
<dbReference type="Gene3D" id="2.130.10.10">
    <property type="entry name" value="YVTN repeat-like/Quinoprotein amine dehydrogenase"/>
    <property type="match status" value="2"/>
</dbReference>
<accession>A0A146KG12</accession>
<dbReference type="SMART" id="SM00320">
    <property type="entry name" value="WD40"/>
    <property type="match status" value="7"/>
</dbReference>
<sequence>MEPPTLIQSFKTTNKPIRSIAFNNKQTQLCIGSDETSVLCWNLTPPIRSLKFIGHTAAVTSTCFGQSVLVTGSADQTVRVWTPNVRGDSIFKKAHSKPIRSVDISRDQRHILTASDDKSIKLFDIDLNFKCNFNGHMNWVRCAKFSADQRLVASVADDNTLRMFDVRTQNQIMCIGQDQGLTTQLRKLQFSEDGTFVAVCGLQDVQLWDVRSSQLLQHYSCTSGQVNDVCFGGGDKYMIAGTDQGLKILDVKRGRSLYTIKGHEGPVTSVAYSPDGSVIASGGQDGRVLLFEVNDME</sequence>
<name>A0A146KG12_9EUKA</name>
<protein>
    <submittedName>
        <fullName evidence="4">WD domain, G-beta repeat-containing protein</fullName>
    </submittedName>
</protein>
<proteinExistence type="predicted"/>
<dbReference type="CDD" id="cd00200">
    <property type="entry name" value="WD40"/>
    <property type="match status" value="1"/>
</dbReference>
<evidence type="ECO:0000256" key="1">
    <source>
        <dbReference type="ARBA" id="ARBA00022574"/>
    </source>
</evidence>
<dbReference type="Pfam" id="PF00400">
    <property type="entry name" value="WD40"/>
    <property type="match status" value="5"/>
</dbReference>
<dbReference type="PROSITE" id="PS50294">
    <property type="entry name" value="WD_REPEATS_REGION"/>
    <property type="match status" value="4"/>
</dbReference>
<keyword evidence="1 3" id="KW-0853">WD repeat</keyword>
<feature type="repeat" description="WD" evidence="3">
    <location>
        <begin position="260"/>
        <end position="297"/>
    </location>
</feature>
<dbReference type="InterPro" id="IPR001680">
    <property type="entry name" value="WD40_rpt"/>
</dbReference>
<organism evidence="4">
    <name type="scientific">Trepomonas sp. PC1</name>
    <dbReference type="NCBI Taxonomy" id="1076344"/>
    <lineage>
        <taxon>Eukaryota</taxon>
        <taxon>Metamonada</taxon>
        <taxon>Diplomonadida</taxon>
        <taxon>Hexamitidae</taxon>
        <taxon>Hexamitinae</taxon>
        <taxon>Trepomonas</taxon>
    </lineage>
</organism>
<dbReference type="PANTHER" id="PTHR44019">
    <property type="entry name" value="WD REPEAT-CONTAINING PROTEIN 55"/>
    <property type="match status" value="1"/>
</dbReference>
<feature type="repeat" description="WD" evidence="3">
    <location>
        <begin position="92"/>
        <end position="126"/>
    </location>
</feature>
<dbReference type="PANTHER" id="PTHR44019:SF8">
    <property type="entry name" value="POC1 CENTRIOLAR PROTEIN HOMOLOG"/>
    <property type="match status" value="1"/>
</dbReference>
<dbReference type="SUPFAM" id="SSF50978">
    <property type="entry name" value="WD40 repeat-like"/>
    <property type="match status" value="1"/>
</dbReference>
<dbReference type="InterPro" id="IPR015943">
    <property type="entry name" value="WD40/YVTN_repeat-like_dom_sf"/>
</dbReference>
<keyword evidence="2" id="KW-0677">Repeat</keyword>
<gene>
    <name evidence="4" type="ORF">TPC1_11202</name>
</gene>
<dbReference type="PROSITE" id="PS50082">
    <property type="entry name" value="WD_REPEATS_2"/>
    <property type="match status" value="4"/>
</dbReference>
<feature type="repeat" description="WD" evidence="3">
    <location>
        <begin position="52"/>
        <end position="81"/>
    </location>
</feature>
<dbReference type="InterPro" id="IPR036322">
    <property type="entry name" value="WD40_repeat_dom_sf"/>
</dbReference>
<dbReference type="AlphaFoldDB" id="A0A146KG12"/>